<dbReference type="PANTHER" id="PTHR46599:SF6">
    <property type="entry name" value="DUAL SPECIFICITY PHOSPHATASE 26"/>
    <property type="match status" value="1"/>
</dbReference>
<organism evidence="3 4">
    <name type="scientific">Photinus pyralis</name>
    <name type="common">Common eastern firefly</name>
    <name type="synonym">Lampyris pyralis</name>
    <dbReference type="NCBI Taxonomy" id="7054"/>
    <lineage>
        <taxon>Eukaryota</taxon>
        <taxon>Metazoa</taxon>
        <taxon>Ecdysozoa</taxon>
        <taxon>Arthropoda</taxon>
        <taxon>Hexapoda</taxon>
        <taxon>Insecta</taxon>
        <taxon>Pterygota</taxon>
        <taxon>Neoptera</taxon>
        <taxon>Endopterygota</taxon>
        <taxon>Coleoptera</taxon>
        <taxon>Polyphaga</taxon>
        <taxon>Elateriformia</taxon>
        <taxon>Elateroidea</taxon>
        <taxon>Lampyridae</taxon>
        <taxon>Lampyrinae</taxon>
        <taxon>Photinus</taxon>
    </lineage>
</organism>
<dbReference type="Pfam" id="PF13843">
    <property type="entry name" value="DDE_Tnp_1_7"/>
    <property type="match status" value="1"/>
</dbReference>
<sequence length="577" mass="66754">MSWEKQQEELRLLWEELNSVEELDDDELELATEDDVIEQRDTDSESEQDCDDDDENIPPEKIPRIPHFLGKNGSTKWRKHCIKKTCRTRRENIIVRLPGVRKYAKNALSEEECWSLFFTDAMLTEIVENTNLFIGNVSQNYTRTRAAKPTDLVEIKALFGLLYLAGTIKSSRLNTKEIWDREGTGVERFWATMSEQRFRFLLNCLRFDDLSTRDERKKIDKLAPIRTIFDRFVQNCKNAYCIGVNATIDEKLEAFRGRCGFKQYIPSKPNKYGVKIFALVDASTSYCANLEIYVGQQPEGPFRMNNSPSSVVLRLVEPISGTNRNLTCDNWFTSIPLVVELLKLHSITFVGTIKKNKRELPPEFVNTRNRDICTSMFGFQEDLTVVSYVPKKYKNVILVSSLHHDDAIDKLTQDKFKPEIITYYNSTKGGVDNLDKLCATYNVARNTRRWPMVVLYALLNIAGVNSQLIYAANNKQYSMIRRLYLKKLAIELTKPYLIRRSCETNVPRAVRDRRQEYAGTSSNFQPTEQITPGTRKRCFFCVKDSKTRFFCKKCNKFVCLSHLKALCEPCLDSIGNQ</sequence>
<dbReference type="PANTHER" id="PTHR46599">
    <property type="entry name" value="PIGGYBAC TRANSPOSABLE ELEMENT-DERIVED PROTEIN 4"/>
    <property type="match status" value="1"/>
</dbReference>
<dbReference type="EMBL" id="VVIM01000001">
    <property type="protein sequence ID" value="KAB0803065.1"/>
    <property type="molecule type" value="Genomic_DNA"/>
</dbReference>
<dbReference type="AlphaFoldDB" id="A0A5N4B0F1"/>
<feature type="compositionally biased region" description="Acidic residues" evidence="1">
    <location>
        <begin position="24"/>
        <end position="36"/>
    </location>
</feature>
<protein>
    <recommendedName>
        <fullName evidence="2">PiggyBac transposable element-derived protein domain-containing protein</fullName>
    </recommendedName>
</protein>
<accession>A0A5N4B0F1</accession>
<proteinExistence type="predicted"/>
<keyword evidence="4" id="KW-1185">Reference proteome</keyword>
<feature type="domain" description="PiggyBac transposable element-derived protein" evidence="2">
    <location>
        <begin position="112"/>
        <end position="466"/>
    </location>
</feature>
<evidence type="ECO:0000256" key="1">
    <source>
        <dbReference type="SAM" id="MobiDB-lite"/>
    </source>
</evidence>
<evidence type="ECO:0000259" key="2">
    <source>
        <dbReference type="Pfam" id="PF13843"/>
    </source>
</evidence>
<dbReference type="InParanoid" id="A0A5N4B0F1"/>
<evidence type="ECO:0000313" key="3">
    <source>
        <dbReference type="EMBL" id="KAB0803065.1"/>
    </source>
</evidence>
<evidence type="ECO:0000313" key="4">
    <source>
        <dbReference type="Proteomes" id="UP000327044"/>
    </source>
</evidence>
<feature type="region of interest" description="Disordered" evidence="1">
    <location>
        <begin position="24"/>
        <end position="65"/>
    </location>
</feature>
<reference evidence="3 4" key="1">
    <citation type="journal article" date="2018" name="Elife">
        <title>Firefly genomes illuminate parallel origins of bioluminescence in beetles.</title>
        <authorList>
            <person name="Fallon T.R."/>
            <person name="Lower S.E."/>
            <person name="Chang C.H."/>
            <person name="Bessho-Uehara M."/>
            <person name="Martin G.J."/>
            <person name="Bewick A.J."/>
            <person name="Behringer M."/>
            <person name="Debat H.J."/>
            <person name="Wong I."/>
            <person name="Day J.C."/>
            <person name="Suvorov A."/>
            <person name="Silva C.J."/>
            <person name="Stanger-Hall K.F."/>
            <person name="Hall D.W."/>
            <person name="Schmitz R.J."/>
            <person name="Nelson D.R."/>
            <person name="Lewis S.M."/>
            <person name="Shigenobu S."/>
            <person name="Bybee S.M."/>
            <person name="Larracuente A.M."/>
            <person name="Oba Y."/>
            <person name="Weng J.K."/>
        </authorList>
    </citation>
    <scope>NUCLEOTIDE SEQUENCE [LARGE SCALE GENOMIC DNA]</scope>
    <source>
        <strain evidence="3">1611_PpyrPB1</strain>
        <tissue evidence="3">Whole body</tissue>
    </source>
</reference>
<dbReference type="InterPro" id="IPR029526">
    <property type="entry name" value="PGBD"/>
</dbReference>
<feature type="compositionally biased region" description="Acidic residues" evidence="1">
    <location>
        <begin position="44"/>
        <end position="57"/>
    </location>
</feature>
<comment type="caution">
    <text evidence="3">The sequence shown here is derived from an EMBL/GenBank/DDBJ whole genome shotgun (WGS) entry which is preliminary data.</text>
</comment>
<dbReference type="Proteomes" id="UP000327044">
    <property type="component" value="Unassembled WGS sequence"/>
</dbReference>
<name>A0A5N4B0F1_PHOPY</name>
<gene>
    <name evidence="3" type="ORF">PPYR_00035</name>
</gene>